<dbReference type="EC" id="1.18.1.2" evidence="2"/>
<evidence type="ECO:0000313" key="3">
    <source>
        <dbReference type="Proteomes" id="UP000217446"/>
    </source>
</evidence>
<organism evidence="2 3">
    <name type="scientific">Streptomyces olivochromogenes</name>
    <dbReference type="NCBI Taxonomy" id="1963"/>
    <lineage>
        <taxon>Bacteria</taxon>
        <taxon>Bacillati</taxon>
        <taxon>Actinomycetota</taxon>
        <taxon>Actinomycetes</taxon>
        <taxon>Kitasatosporales</taxon>
        <taxon>Streptomycetaceae</taxon>
        <taxon>Streptomyces</taxon>
    </lineage>
</organism>
<dbReference type="EMBL" id="BDQI01000039">
    <property type="protein sequence ID" value="GAX57747.1"/>
    <property type="molecule type" value="Genomic_DNA"/>
</dbReference>
<dbReference type="SUPFAM" id="SSF51905">
    <property type="entry name" value="FAD/NAD(P)-binding domain"/>
    <property type="match status" value="1"/>
</dbReference>
<dbReference type="PRINTS" id="PR00368">
    <property type="entry name" value="FADPNR"/>
</dbReference>
<accession>A0A250VU62</accession>
<dbReference type="PANTHER" id="PTHR38663:SF1">
    <property type="entry name" value="L-ORNITHINE N(5)-MONOOXYGENASE"/>
    <property type="match status" value="1"/>
</dbReference>
<keyword evidence="3" id="KW-1185">Reference proteome</keyword>
<evidence type="ECO:0000256" key="1">
    <source>
        <dbReference type="SAM" id="MobiDB-lite"/>
    </source>
</evidence>
<keyword evidence="2" id="KW-0560">Oxidoreductase</keyword>
<dbReference type="InterPro" id="IPR036188">
    <property type="entry name" value="FAD/NAD-bd_sf"/>
</dbReference>
<evidence type="ECO:0000313" key="2">
    <source>
        <dbReference type="EMBL" id="GAX57747.1"/>
    </source>
</evidence>
<comment type="caution">
    <text evidence="2">The sequence shown here is derived from an EMBL/GenBank/DDBJ whole genome shotgun (WGS) entry which is preliminary data.</text>
</comment>
<gene>
    <name evidence="2" type="ORF">SO3561_09317</name>
</gene>
<dbReference type="AlphaFoldDB" id="A0A250VU62"/>
<reference evidence="3" key="1">
    <citation type="submission" date="2017-05" db="EMBL/GenBank/DDBJ databases">
        <title>Streptomyces olivochromogenes NBRC 3561 whole genome shotgun sequence.</title>
        <authorList>
            <person name="Dohra H."/>
            <person name="Kodani S."/>
        </authorList>
    </citation>
    <scope>NUCLEOTIDE SEQUENCE [LARGE SCALE GENOMIC DNA]</scope>
    <source>
        <strain evidence="3">NBRC 3561</strain>
    </source>
</reference>
<sequence length="361" mass="38131">MATGMFLKSTPDATDLSAPESGGLSDFRRLHGESELTELTPIPCDVFVRYGQRFQKRYVGDVEPARVASVDRGPSAPGFVVGLDDGRQLTAAAVVVATGLNGLAYIPKELLRLAPEGAGAGALVSHTSHHSDLSRYAGQRIAVIGGGQSALESAALLHEAEAHVQVLVRERSVRWGSVPQPNRPWPQRLAQPASPWGRAGHSPRSAGHQAGCGGSRLLLFHRALGPSGGWWLRDRVEGVVPVRTSCRVTRAEASGSTARLELTGPGGSERLAVDHMLAATGYRLDIDALAFLAPALRRGVVRVPGSKAPRLTSTFETSVPGLYVTGSLAAPMFGPMMRFVAGTEYAAACVARDAARWVVAP</sequence>
<feature type="region of interest" description="Disordered" evidence="1">
    <location>
        <begin position="182"/>
        <end position="208"/>
    </location>
</feature>
<dbReference type="GO" id="GO:0004324">
    <property type="term" value="F:ferredoxin-NADP+ reductase activity"/>
    <property type="evidence" value="ECO:0007669"/>
    <property type="project" value="UniProtKB-EC"/>
</dbReference>
<dbReference type="Pfam" id="PF13738">
    <property type="entry name" value="Pyr_redox_3"/>
    <property type="match status" value="1"/>
</dbReference>
<feature type="region of interest" description="Disordered" evidence="1">
    <location>
        <begin position="1"/>
        <end position="22"/>
    </location>
</feature>
<proteinExistence type="predicted"/>
<dbReference type="PRINTS" id="PR00469">
    <property type="entry name" value="PNDRDTASEII"/>
</dbReference>
<dbReference type="PANTHER" id="PTHR38663">
    <property type="match status" value="1"/>
</dbReference>
<name>A0A250VU62_STROL</name>
<dbReference type="Proteomes" id="UP000217446">
    <property type="component" value="Unassembled WGS sequence"/>
</dbReference>
<dbReference type="Gene3D" id="3.50.50.60">
    <property type="entry name" value="FAD/NAD(P)-binding domain"/>
    <property type="match status" value="1"/>
</dbReference>
<protein>
    <submittedName>
        <fullName evidence="2">Ferredoxin--NADP reductase</fullName>
        <ecNumber evidence="2">1.18.1.2</ecNumber>
    </submittedName>
</protein>